<evidence type="ECO:0000313" key="3">
    <source>
        <dbReference type="EMBL" id="MFD1327482.1"/>
    </source>
</evidence>
<evidence type="ECO:0000256" key="2">
    <source>
        <dbReference type="SAM" id="SignalP"/>
    </source>
</evidence>
<protein>
    <recommendedName>
        <fullName evidence="5">Lipoprotein</fullName>
    </recommendedName>
</protein>
<dbReference type="PROSITE" id="PS51257">
    <property type="entry name" value="PROKAR_LIPOPROTEIN"/>
    <property type="match status" value="1"/>
</dbReference>
<organism evidence="3 4">
    <name type="scientific">Mycoplana ramosa</name>
    <name type="common">Mycoplana bullata</name>
    <dbReference type="NCBI Taxonomy" id="40837"/>
    <lineage>
        <taxon>Bacteria</taxon>
        <taxon>Pseudomonadati</taxon>
        <taxon>Pseudomonadota</taxon>
        <taxon>Alphaproteobacteria</taxon>
        <taxon>Hyphomicrobiales</taxon>
        <taxon>Rhizobiaceae</taxon>
        <taxon>Mycoplana</taxon>
    </lineage>
</organism>
<reference evidence="4" key="1">
    <citation type="journal article" date="2019" name="Int. J. Syst. Evol. Microbiol.">
        <title>The Global Catalogue of Microorganisms (GCM) 10K type strain sequencing project: providing services to taxonomists for standard genome sequencing and annotation.</title>
        <authorList>
            <consortium name="The Broad Institute Genomics Platform"/>
            <consortium name="The Broad Institute Genome Sequencing Center for Infectious Disease"/>
            <person name="Wu L."/>
            <person name="Ma J."/>
        </authorList>
    </citation>
    <scope>NUCLEOTIDE SEQUENCE [LARGE SCALE GENOMIC DNA]</scope>
    <source>
        <strain evidence="4">CCUG 55609</strain>
    </source>
</reference>
<accession>A0ABW3YUF2</accession>
<keyword evidence="2" id="KW-0732">Signal</keyword>
<feature type="chain" id="PRO_5045182609" description="Lipoprotein" evidence="2">
    <location>
        <begin position="22"/>
        <end position="118"/>
    </location>
</feature>
<feature type="signal peptide" evidence="2">
    <location>
        <begin position="1"/>
        <end position="21"/>
    </location>
</feature>
<sequence length="118" mass="12540">MILRIATLAGLLLAVAGCTTVAPTVPTTALETRWIGQSAGAFFAAYGPPVRDIEGTDGQTLYTWRGGFINRKACQVELTVSGDYKIRKIRPVVDRKDPKGGPSHCEKVLDAAKPAPSA</sequence>
<dbReference type="RefSeq" id="WP_374835286.1">
    <property type="nucleotide sequence ID" value="NZ_JBHEEW010000001.1"/>
</dbReference>
<dbReference type="EMBL" id="JBHTNF010000002">
    <property type="protein sequence ID" value="MFD1327482.1"/>
    <property type="molecule type" value="Genomic_DNA"/>
</dbReference>
<evidence type="ECO:0000256" key="1">
    <source>
        <dbReference type="SAM" id="MobiDB-lite"/>
    </source>
</evidence>
<gene>
    <name evidence="3" type="ORF">ACFQ33_06195</name>
</gene>
<dbReference type="Proteomes" id="UP001597173">
    <property type="component" value="Unassembled WGS sequence"/>
</dbReference>
<evidence type="ECO:0000313" key="4">
    <source>
        <dbReference type="Proteomes" id="UP001597173"/>
    </source>
</evidence>
<feature type="region of interest" description="Disordered" evidence="1">
    <location>
        <begin position="93"/>
        <end position="118"/>
    </location>
</feature>
<comment type="caution">
    <text evidence="3">The sequence shown here is derived from an EMBL/GenBank/DDBJ whole genome shotgun (WGS) entry which is preliminary data.</text>
</comment>
<proteinExistence type="predicted"/>
<feature type="compositionally biased region" description="Basic and acidic residues" evidence="1">
    <location>
        <begin position="93"/>
        <end position="110"/>
    </location>
</feature>
<name>A0ABW3YUF2_MYCRA</name>
<evidence type="ECO:0008006" key="5">
    <source>
        <dbReference type="Google" id="ProtNLM"/>
    </source>
</evidence>
<keyword evidence="4" id="KW-1185">Reference proteome</keyword>